<dbReference type="Proteomes" id="UP000251035">
    <property type="component" value="Unassembled WGS sequence"/>
</dbReference>
<dbReference type="Pfam" id="PF00731">
    <property type="entry name" value="AIRC"/>
    <property type="match status" value="1"/>
</dbReference>
<evidence type="ECO:0000313" key="5">
    <source>
        <dbReference type="Proteomes" id="UP000306421"/>
    </source>
</evidence>
<gene>
    <name evidence="3" type="primary">larB</name>
    <name evidence="2" type="ORF">DB745_04950</name>
    <name evidence="3" type="ORF">DIZ81_06550</name>
</gene>
<comment type="caution">
    <text evidence="3">The sequence shown here is derived from an EMBL/GenBank/DDBJ whole genome shotgun (WGS) entry which is preliminary data.</text>
</comment>
<dbReference type="InterPro" id="IPR039476">
    <property type="entry name" value="P2CMN_synthase_LarB"/>
</dbReference>
<proteinExistence type="predicted"/>
<dbReference type="PANTHER" id="PTHR43064">
    <property type="entry name" value="PHOSPHORIBOSYLAMINOIMIDAZOLE CARBOXYLASE-RELATED"/>
    <property type="match status" value="1"/>
</dbReference>
<reference evidence="2 4" key="1">
    <citation type="submission" date="2018-04" db="EMBL/GenBank/DDBJ databases">
        <title>Whole genome sequence comparison of clinical and drinking water Legionella pneumophila isolates associated with the Flint Water Crisis.</title>
        <authorList>
            <person name="Garner E."/>
            <person name="Brown C."/>
            <person name="Schwake O."/>
            <person name="Coil D."/>
            <person name="Jospin G."/>
            <person name="Eisen J."/>
            <person name="Edwards M."/>
            <person name="Pruden A."/>
        </authorList>
    </citation>
    <scope>NUCLEOTIDE SEQUENCE [LARGE SCALE GENOMIC DNA]</scope>
    <source>
        <strain evidence="2 4">Genessee03</strain>
    </source>
</reference>
<evidence type="ECO:0000313" key="4">
    <source>
        <dbReference type="Proteomes" id="UP000251035"/>
    </source>
</evidence>
<dbReference type="GO" id="GO:0016787">
    <property type="term" value="F:hydrolase activity"/>
    <property type="evidence" value="ECO:0007669"/>
    <property type="project" value="InterPro"/>
</dbReference>
<dbReference type="Gene3D" id="3.40.50.1970">
    <property type="match status" value="1"/>
</dbReference>
<dbReference type="EMBL" id="QFGG01000005">
    <property type="protein sequence ID" value="TID43145.1"/>
    <property type="molecule type" value="Genomic_DNA"/>
</dbReference>
<keyword evidence="4" id="KW-1185">Reference proteome</keyword>
<dbReference type="NCBIfam" id="NF033503">
    <property type="entry name" value="LarB"/>
    <property type="match status" value="1"/>
</dbReference>
<accession>A0AB38N7L3</accession>
<evidence type="ECO:0000313" key="3">
    <source>
        <dbReference type="EMBL" id="TID43145.1"/>
    </source>
</evidence>
<sequence>MNECELELMLTDLIAGEINISQTINQLKNTVLRHTTLDYAQPDHHRQLRHGLNEVIYGQGKSSEQIIEIAKHLSLHKSCVLITRLDADKINDLTLAFPEGRINEQAGTFTVYPPAVAPLDLEKQFVAIVSAGTSDLRVAEEAKEVCIAMNIATACLYDVGVCGLQRVLSSLDTLQKASVVIVVAGMEGALPSVVGGLVGMPVIAVPTSVGYGASFNGVSALLGMLNSCAPGLVVTNIDAGFAAGFAAARIINGMNKRENTVS</sequence>
<organism evidence="3 5">
    <name type="scientific">Legionella taurinensis</name>
    <dbReference type="NCBI Taxonomy" id="70611"/>
    <lineage>
        <taxon>Bacteria</taxon>
        <taxon>Pseudomonadati</taxon>
        <taxon>Pseudomonadota</taxon>
        <taxon>Gammaproteobacteria</taxon>
        <taxon>Legionellales</taxon>
        <taxon>Legionellaceae</taxon>
        <taxon>Legionella</taxon>
    </lineage>
</organism>
<dbReference type="SUPFAM" id="SSF52255">
    <property type="entry name" value="N5-CAIR mutase (phosphoribosylaminoimidazole carboxylase, PurE)"/>
    <property type="match status" value="1"/>
</dbReference>
<name>A0AB38N7L3_9GAMM</name>
<dbReference type="SMART" id="SM01001">
    <property type="entry name" value="AIRC"/>
    <property type="match status" value="1"/>
</dbReference>
<dbReference type="EMBL" id="QCXM01000004">
    <property type="protein sequence ID" value="PUT48320.1"/>
    <property type="molecule type" value="Genomic_DNA"/>
</dbReference>
<dbReference type="Proteomes" id="UP000306421">
    <property type="component" value="Unassembled WGS sequence"/>
</dbReference>
<protein>
    <submittedName>
        <fullName evidence="3">Nickel pincer cofactor biosynthesis protein LarB</fullName>
    </submittedName>
</protein>
<dbReference type="PANTHER" id="PTHR43064:SF1">
    <property type="entry name" value="SLL1489 PROTEIN"/>
    <property type="match status" value="1"/>
</dbReference>
<reference evidence="3 5" key="2">
    <citation type="submission" date="2018-04" db="EMBL/GenBank/DDBJ databases">
        <title>Whole genome sequence comparison of clinical and drinking water Legionella pneumophila isolates.</title>
        <authorList>
            <person name="Garner E."/>
        </authorList>
    </citation>
    <scope>NUCLEOTIDE SEQUENCE [LARGE SCALE GENOMIC DNA]</scope>
    <source>
        <strain evidence="3 5">WH02</strain>
    </source>
</reference>
<dbReference type="AlphaFoldDB" id="A0AB38N7L3"/>
<feature type="domain" description="PurE" evidence="1">
    <location>
        <begin position="124"/>
        <end position="261"/>
    </location>
</feature>
<dbReference type="InterPro" id="IPR000031">
    <property type="entry name" value="PurE_dom"/>
</dbReference>
<dbReference type="RefSeq" id="WP_108292521.1">
    <property type="nucleotide sequence ID" value="NZ_JAWVLH010000004.1"/>
</dbReference>
<evidence type="ECO:0000259" key="1">
    <source>
        <dbReference type="SMART" id="SM01001"/>
    </source>
</evidence>
<evidence type="ECO:0000313" key="2">
    <source>
        <dbReference type="EMBL" id="PUT48320.1"/>
    </source>
</evidence>
<dbReference type="GO" id="GO:0006189">
    <property type="term" value="P:'de novo' IMP biosynthetic process"/>
    <property type="evidence" value="ECO:0007669"/>
    <property type="project" value="InterPro"/>
</dbReference>